<comment type="caution">
    <text evidence="2">The sequence shown here is derived from an EMBL/GenBank/DDBJ whole genome shotgun (WGS) entry which is preliminary data.</text>
</comment>
<dbReference type="CDD" id="cd04301">
    <property type="entry name" value="NAT_SF"/>
    <property type="match status" value="1"/>
</dbReference>
<gene>
    <name evidence="2" type="ORF">H9661_18440</name>
</gene>
<dbReference type="PANTHER" id="PTHR31435:SF9">
    <property type="entry name" value="PROTEIN NATD1"/>
    <property type="match status" value="1"/>
</dbReference>
<sequence>MDWKYENNKIYSVDEKGDLMAEATFTHKNNGEIDIDHVYVNPVLRGKGVAGKIMEVMVNYLRENKLKTTATCSYANGWFKKNEEEYSDVISKDMWDQPIACRINGKH</sequence>
<dbReference type="InterPro" id="IPR016181">
    <property type="entry name" value="Acyl_CoA_acyltransferase"/>
</dbReference>
<dbReference type="PANTHER" id="PTHR31435">
    <property type="entry name" value="PROTEIN NATD1"/>
    <property type="match status" value="1"/>
</dbReference>
<dbReference type="Gene3D" id="3.40.630.30">
    <property type="match status" value="1"/>
</dbReference>
<name>A0ABR8PYT6_9CLOT</name>
<reference evidence="2 3" key="1">
    <citation type="submission" date="2020-08" db="EMBL/GenBank/DDBJ databases">
        <title>A Genomic Blueprint of the Chicken Gut Microbiome.</title>
        <authorList>
            <person name="Gilroy R."/>
            <person name="Ravi A."/>
            <person name="Getino M."/>
            <person name="Pursley I."/>
            <person name="Horton D.L."/>
            <person name="Alikhan N.-F."/>
            <person name="Baker D."/>
            <person name="Gharbi K."/>
            <person name="Hall N."/>
            <person name="Watson M."/>
            <person name="Adriaenssens E.M."/>
            <person name="Foster-Nyarko E."/>
            <person name="Jarju S."/>
            <person name="Secka A."/>
            <person name="Antonio M."/>
            <person name="Oren A."/>
            <person name="Chaudhuri R."/>
            <person name="La Ragione R.M."/>
            <person name="Hildebrand F."/>
            <person name="Pallen M.J."/>
        </authorList>
    </citation>
    <scope>NUCLEOTIDE SEQUENCE [LARGE SCALE GENOMIC DNA]</scope>
    <source>
        <strain evidence="2 3">Sa3CVN1</strain>
    </source>
</reference>
<dbReference type="InterPro" id="IPR045057">
    <property type="entry name" value="Gcn5-rel_NAT"/>
</dbReference>
<keyword evidence="3" id="KW-1185">Reference proteome</keyword>
<proteinExistence type="predicted"/>
<dbReference type="InterPro" id="IPR031165">
    <property type="entry name" value="GNAT_YJDJ"/>
</dbReference>
<feature type="domain" description="N-acetyltransferase" evidence="1">
    <location>
        <begin position="3"/>
        <end position="91"/>
    </location>
</feature>
<dbReference type="Pfam" id="PF14542">
    <property type="entry name" value="Acetyltransf_CG"/>
    <property type="match status" value="1"/>
</dbReference>
<organism evidence="2 3">
    <name type="scientific">Clostridium cibarium</name>
    <dbReference type="NCBI Taxonomy" id="2762247"/>
    <lineage>
        <taxon>Bacteria</taxon>
        <taxon>Bacillati</taxon>
        <taxon>Bacillota</taxon>
        <taxon>Clostridia</taxon>
        <taxon>Eubacteriales</taxon>
        <taxon>Clostridiaceae</taxon>
        <taxon>Clostridium</taxon>
    </lineage>
</organism>
<dbReference type="SUPFAM" id="SSF55729">
    <property type="entry name" value="Acyl-CoA N-acyltransferases (Nat)"/>
    <property type="match status" value="1"/>
</dbReference>
<evidence type="ECO:0000313" key="3">
    <source>
        <dbReference type="Proteomes" id="UP000627781"/>
    </source>
</evidence>
<dbReference type="PROSITE" id="PS51729">
    <property type="entry name" value="GNAT_YJDJ"/>
    <property type="match status" value="1"/>
</dbReference>
<protein>
    <submittedName>
        <fullName evidence="2">N-acetyltransferase</fullName>
    </submittedName>
</protein>
<dbReference type="RefSeq" id="WP_191770252.1">
    <property type="nucleotide sequence ID" value="NZ_JACSRA010000045.1"/>
</dbReference>
<accession>A0ABR8PYT6</accession>
<dbReference type="EMBL" id="JACSRA010000045">
    <property type="protein sequence ID" value="MBD7913337.1"/>
    <property type="molecule type" value="Genomic_DNA"/>
</dbReference>
<evidence type="ECO:0000313" key="2">
    <source>
        <dbReference type="EMBL" id="MBD7913337.1"/>
    </source>
</evidence>
<evidence type="ECO:0000259" key="1">
    <source>
        <dbReference type="PROSITE" id="PS51729"/>
    </source>
</evidence>
<dbReference type="Proteomes" id="UP000627781">
    <property type="component" value="Unassembled WGS sequence"/>
</dbReference>